<dbReference type="Gene3D" id="3.30.1330.30">
    <property type="match status" value="1"/>
</dbReference>
<evidence type="ECO:0000313" key="3">
    <source>
        <dbReference type="Proteomes" id="UP001310386"/>
    </source>
</evidence>
<dbReference type="SUPFAM" id="SSF55315">
    <property type="entry name" value="L30e-like"/>
    <property type="match status" value="1"/>
</dbReference>
<feature type="domain" description="Ribosomal protein eL8/eL30/eS12/Gadd45" evidence="1">
    <location>
        <begin position="12"/>
        <end position="99"/>
    </location>
</feature>
<gene>
    <name evidence="2" type="ORF">VF724_05530</name>
</gene>
<dbReference type="InterPro" id="IPR029064">
    <property type="entry name" value="Ribosomal_eL30-like_sf"/>
</dbReference>
<sequence length="116" mass="12673">MKPKTGWMMKDKLLSYLGLCLKAGKLATGDEGALKAVRSGQARLVLLAEDASENAKKKYRDKCGFYRIPLVEVLSRAELGSSLGKKDRVVVAVLDTGFADLILKSLNRSSEVDKID</sequence>
<dbReference type="Pfam" id="PF01248">
    <property type="entry name" value="Ribosomal_L7Ae"/>
    <property type="match status" value="1"/>
</dbReference>
<reference evidence="2" key="1">
    <citation type="submission" date="2023-12" db="EMBL/GenBank/DDBJ databases">
        <title>Fervidustalea candida gen. nov., sp. nov., a novel member of the family Paenibacillaceae isolated from a geothermal area.</title>
        <authorList>
            <person name="Li W.-J."/>
            <person name="Jiao J.-Y."/>
            <person name="Chen Y."/>
        </authorList>
    </citation>
    <scope>NUCLEOTIDE SEQUENCE</scope>
    <source>
        <strain evidence="2">SYSU GA230002</strain>
    </source>
</reference>
<keyword evidence="3" id="KW-1185">Reference proteome</keyword>
<evidence type="ECO:0000313" key="2">
    <source>
        <dbReference type="EMBL" id="MEB3101120.1"/>
    </source>
</evidence>
<name>A0ABU5ZF37_9BACL</name>
<dbReference type="InterPro" id="IPR004038">
    <property type="entry name" value="Ribosomal_eL8/eL30/eS12/Gad45"/>
</dbReference>
<comment type="caution">
    <text evidence="2">The sequence shown here is derived from an EMBL/GenBank/DDBJ whole genome shotgun (WGS) entry which is preliminary data.</text>
</comment>
<protein>
    <submittedName>
        <fullName evidence="2">Ribosomal L7Ae/L30e/S12e/Gadd45 family protein</fullName>
    </submittedName>
</protein>
<proteinExistence type="predicted"/>
<evidence type="ECO:0000259" key="1">
    <source>
        <dbReference type="Pfam" id="PF01248"/>
    </source>
</evidence>
<dbReference type="Proteomes" id="UP001310386">
    <property type="component" value="Unassembled WGS sequence"/>
</dbReference>
<accession>A0ABU5ZF37</accession>
<organism evidence="2 3">
    <name type="scientific">Ferviditalea candida</name>
    <dbReference type="NCBI Taxonomy" id="3108399"/>
    <lineage>
        <taxon>Bacteria</taxon>
        <taxon>Bacillati</taxon>
        <taxon>Bacillota</taxon>
        <taxon>Bacilli</taxon>
        <taxon>Bacillales</taxon>
        <taxon>Paenibacillaceae</taxon>
        <taxon>Ferviditalea</taxon>
    </lineage>
</organism>
<dbReference type="EMBL" id="JAYJLD010000006">
    <property type="protein sequence ID" value="MEB3101120.1"/>
    <property type="molecule type" value="Genomic_DNA"/>
</dbReference>